<dbReference type="InterPro" id="IPR044808">
    <property type="entry name" value="ERF_plant"/>
</dbReference>
<evidence type="ECO:0000256" key="1">
    <source>
        <dbReference type="ARBA" id="ARBA00004123"/>
    </source>
</evidence>
<keyword evidence="4" id="KW-0805">Transcription regulation</keyword>
<evidence type="ECO:0000259" key="10">
    <source>
        <dbReference type="PROSITE" id="PS51032"/>
    </source>
</evidence>
<dbReference type="PRINTS" id="PR00367">
    <property type="entry name" value="ETHRSPELEMNT"/>
</dbReference>
<dbReference type="EMBL" id="MN863689">
    <property type="protein sequence ID" value="QNI23887.1"/>
    <property type="molecule type" value="mRNA"/>
</dbReference>
<evidence type="ECO:0000256" key="4">
    <source>
        <dbReference type="ARBA" id="ARBA00023015"/>
    </source>
</evidence>
<dbReference type="GO" id="GO:0005634">
    <property type="term" value="C:nucleus"/>
    <property type="evidence" value="ECO:0007669"/>
    <property type="project" value="UniProtKB-SubCell"/>
</dbReference>
<organism evidence="11">
    <name type="scientific">Camptotheca acuminata</name>
    <name type="common">Happy tree</name>
    <dbReference type="NCBI Taxonomy" id="16922"/>
    <lineage>
        <taxon>Eukaryota</taxon>
        <taxon>Viridiplantae</taxon>
        <taxon>Streptophyta</taxon>
        <taxon>Embryophyta</taxon>
        <taxon>Tracheophyta</taxon>
        <taxon>Spermatophyta</taxon>
        <taxon>Magnoliopsida</taxon>
        <taxon>eudicotyledons</taxon>
        <taxon>Gunneridae</taxon>
        <taxon>Pentapetalae</taxon>
        <taxon>asterids</taxon>
        <taxon>Cornales</taxon>
        <taxon>Nyssaceae</taxon>
        <taxon>Camptotheca</taxon>
    </lineage>
</organism>
<dbReference type="PANTHER" id="PTHR31190">
    <property type="entry name" value="DNA-BINDING DOMAIN"/>
    <property type="match status" value="1"/>
</dbReference>
<feature type="domain" description="AP2/ERF" evidence="10">
    <location>
        <begin position="145"/>
        <end position="203"/>
    </location>
</feature>
<dbReference type="AlphaFoldDB" id="A0A7G8AUL8"/>
<keyword evidence="6" id="KW-0010">Activator</keyword>
<dbReference type="GO" id="GO:0006952">
    <property type="term" value="P:defense response"/>
    <property type="evidence" value="ECO:0007669"/>
    <property type="project" value="UniProtKB-KW"/>
</dbReference>
<dbReference type="InterPro" id="IPR016177">
    <property type="entry name" value="DNA-bd_dom_sf"/>
</dbReference>
<keyword evidence="3" id="KW-0611">Plant defense</keyword>
<dbReference type="GO" id="GO:0003700">
    <property type="term" value="F:DNA-binding transcription factor activity"/>
    <property type="evidence" value="ECO:0007669"/>
    <property type="project" value="InterPro"/>
</dbReference>
<keyword evidence="8" id="KW-0539">Nucleus</keyword>
<evidence type="ECO:0000256" key="5">
    <source>
        <dbReference type="ARBA" id="ARBA00023125"/>
    </source>
</evidence>
<dbReference type="SUPFAM" id="SSF54171">
    <property type="entry name" value="DNA-binding domain"/>
    <property type="match status" value="1"/>
</dbReference>
<dbReference type="InterPro" id="IPR036955">
    <property type="entry name" value="AP2/ERF_dom_sf"/>
</dbReference>
<dbReference type="SMART" id="SM00380">
    <property type="entry name" value="AP2"/>
    <property type="match status" value="1"/>
</dbReference>
<evidence type="ECO:0000256" key="7">
    <source>
        <dbReference type="ARBA" id="ARBA00023163"/>
    </source>
</evidence>
<dbReference type="GO" id="GO:0000976">
    <property type="term" value="F:transcription cis-regulatory region binding"/>
    <property type="evidence" value="ECO:0007669"/>
    <property type="project" value="UniProtKB-ARBA"/>
</dbReference>
<evidence type="ECO:0000256" key="9">
    <source>
        <dbReference type="SAM" id="MobiDB-lite"/>
    </source>
</evidence>
<feature type="region of interest" description="Disordered" evidence="9">
    <location>
        <begin position="46"/>
        <end position="78"/>
    </location>
</feature>
<dbReference type="FunFam" id="3.30.730.10:FF:000001">
    <property type="entry name" value="Ethylene-responsive transcription factor 2"/>
    <property type="match status" value="1"/>
</dbReference>
<keyword evidence="2" id="KW-0936">Ethylene signaling pathway</keyword>
<reference evidence="11" key="1">
    <citation type="submission" date="2019-12" db="EMBL/GenBank/DDBJ databases">
        <authorList>
            <person name="Hu Y."/>
        </authorList>
    </citation>
    <scope>NUCLEOTIDE SEQUENCE</scope>
    <source>
        <strain evidence="11">Cac152</strain>
    </source>
</reference>
<dbReference type="InterPro" id="IPR001471">
    <property type="entry name" value="AP2/ERF_dom"/>
</dbReference>
<keyword evidence="5" id="KW-0238">DNA-binding</keyword>
<keyword evidence="7" id="KW-0804">Transcription</keyword>
<proteinExistence type="evidence at transcript level"/>
<dbReference type="Pfam" id="PF00847">
    <property type="entry name" value="AP2"/>
    <property type="match status" value="1"/>
</dbReference>
<dbReference type="PANTHER" id="PTHR31190:SF499">
    <property type="entry name" value="ETHYLENE-RESPONSIVE TRANSCRIPTION FACTOR ERF105"/>
    <property type="match status" value="1"/>
</dbReference>
<reference evidence="11" key="2">
    <citation type="journal article" date="2020" name="Chin J Nat Med">
        <title>Genome-wide identification and analysis of AP2/ERF transcription factors related to camptothecin biosynthesis in Camptotheca acuminata.</title>
        <authorList>
            <person name="Hu Y.T."/>
            <person name="Xu Z.C."/>
            <person name="Tian Y."/>
            <person name="Gao R.R."/>
            <person name="Ji A.J."/>
            <person name="Pu X.D."/>
            <person name="Wang Y."/>
            <person name="Liu X."/>
            <person name="Song J.Y."/>
        </authorList>
    </citation>
    <scope>NUCLEOTIDE SEQUENCE</scope>
    <source>
        <strain evidence="11">Cac152</strain>
    </source>
</reference>
<feature type="region of interest" description="Disordered" evidence="9">
    <location>
        <begin position="121"/>
        <end position="144"/>
    </location>
</feature>
<name>A0A7G8AUL8_CAMAC</name>
<protein>
    <submittedName>
        <fullName evidence="11">AP2/ERF transcription factor</fullName>
    </submittedName>
</protein>
<evidence type="ECO:0000256" key="2">
    <source>
        <dbReference type="ARBA" id="ARBA00022745"/>
    </source>
</evidence>
<accession>A0A7G8AUL8</accession>
<evidence type="ECO:0000256" key="3">
    <source>
        <dbReference type="ARBA" id="ARBA00022821"/>
    </source>
</evidence>
<dbReference type="PROSITE" id="PS51032">
    <property type="entry name" value="AP2_ERF"/>
    <property type="match status" value="1"/>
</dbReference>
<evidence type="ECO:0000256" key="6">
    <source>
        <dbReference type="ARBA" id="ARBA00023159"/>
    </source>
</evidence>
<comment type="subcellular location">
    <subcellularLocation>
        <location evidence="1">Nucleus</location>
    </subcellularLocation>
</comment>
<dbReference type="CDD" id="cd00018">
    <property type="entry name" value="AP2"/>
    <property type="match status" value="1"/>
</dbReference>
<evidence type="ECO:0000256" key="8">
    <source>
        <dbReference type="ARBA" id="ARBA00023242"/>
    </source>
</evidence>
<dbReference type="GO" id="GO:0009873">
    <property type="term" value="P:ethylene-activated signaling pathway"/>
    <property type="evidence" value="ECO:0007669"/>
    <property type="project" value="UniProtKB-KW"/>
</dbReference>
<feature type="region of interest" description="Disordered" evidence="9">
    <location>
        <begin position="207"/>
        <end position="246"/>
    </location>
</feature>
<dbReference type="Gene3D" id="3.30.730.10">
    <property type="entry name" value="AP2/ERF domain"/>
    <property type="match status" value="1"/>
</dbReference>
<evidence type="ECO:0000313" key="11">
    <source>
        <dbReference type="EMBL" id="QNI23887.1"/>
    </source>
</evidence>
<sequence length="279" mass="30738">MTTPDESLALELIRKHLLGDFASTESFINSLDLCNSDATSFITRFSTENSDHSPSESDYSSLISDPKPAESYTSDHEMATSSYLNLDPDFSEPETKPRVIDLATPKPEPFVSGQESDFNLGKPLLKISGEPKPEYNGSDGGERRQYRGVRRRPWGKFAAEIRDPNRKGSRVWLGTFDRDIDAARAYDCAAFKMRGSKAILNFPLEAGKSDAPANAGRKRRREKTVASPEFDITRSGPGARPSTPLSWTVDWDKVDAGSDGVSNFPPLSPLSHCSVLARC</sequence>